<proteinExistence type="predicted"/>
<dbReference type="Gene3D" id="3.10.450.50">
    <property type="match status" value="1"/>
</dbReference>
<dbReference type="AlphaFoldDB" id="A0A4R0RLA7"/>
<evidence type="ECO:0000313" key="2">
    <source>
        <dbReference type="Proteomes" id="UP000292702"/>
    </source>
</evidence>
<name>A0A4R0RLA7_9APHY</name>
<reference evidence="1 2" key="1">
    <citation type="submission" date="2018-11" db="EMBL/GenBank/DDBJ databases">
        <title>Genome assembly of Steccherinum ochraceum LE-BIN_3174, the white-rot fungus of the Steccherinaceae family (The Residual Polyporoid clade, Polyporales, Basidiomycota).</title>
        <authorList>
            <person name="Fedorova T.V."/>
            <person name="Glazunova O.A."/>
            <person name="Landesman E.O."/>
            <person name="Moiseenko K.V."/>
            <person name="Psurtseva N.V."/>
            <person name="Savinova O.S."/>
            <person name="Shakhova N.V."/>
            <person name="Tyazhelova T.V."/>
            <person name="Vasina D.V."/>
        </authorList>
    </citation>
    <scope>NUCLEOTIDE SEQUENCE [LARGE SCALE GENOMIC DNA]</scope>
    <source>
        <strain evidence="1 2">LE-BIN_3174</strain>
    </source>
</reference>
<protein>
    <recommendedName>
        <fullName evidence="3">SnoaL-like domain-containing protein</fullName>
    </recommendedName>
</protein>
<dbReference type="EMBL" id="RWJN01000081">
    <property type="protein sequence ID" value="TCD67942.1"/>
    <property type="molecule type" value="Genomic_DNA"/>
</dbReference>
<accession>A0A4R0RLA7</accession>
<dbReference type="SUPFAM" id="SSF54427">
    <property type="entry name" value="NTF2-like"/>
    <property type="match status" value="1"/>
</dbReference>
<organism evidence="1 2">
    <name type="scientific">Steccherinum ochraceum</name>
    <dbReference type="NCBI Taxonomy" id="92696"/>
    <lineage>
        <taxon>Eukaryota</taxon>
        <taxon>Fungi</taxon>
        <taxon>Dikarya</taxon>
        <taxon>Basidiomycota</taxon>
        <taxon>Agaricomycotina</taxon>
        <taxon>Agaricomycetes</taxon>
        <taxon>Polyporales</taxon>
        <taxon>Steccherinaceae</taxon>
        <taxon>Steccherinum</taxon>
    </lineage>
</organism>
<dbReference type="Proteomes" id="UP000292702">
    <property type="component" value="Unassembled WGS sequence"/>
</dbReference>
<dbReference type="InterPro" id="IPR032710">
    <property type="entry name" value="NTF2-like_dom_sf"/>
</dbReference>
<keyword evidence="2" id="KW-1185">Reference proteome</keyword>
<evidence type="ECO:0000313" key="1">
    <source>
        <dbReference type="EMBL" id="TCD67942.1"/>
    </source>
</evidence>
<evidence type="ECO:0008006" key="3">
    <source>
        <dbReference type="Google" id="ProtNLM"/>
    </source>
</evidence>
<comment type="caution">
    <text evidence="1">The sequence shown here is derived from an EMBL/GenBank/DDBJ whole genome shotgun (WGS) entry which is preliminary data.</text>
</comment>
<sequence>MSLKQAVQFSPGVSPKPSAQARPCYDWMDALVHSNVDGLAMTLADGYAHEMLTHDPTYPVLEHKKACIEFWSWLLPNFRKFILTVEEVKETPGEVVIQAASDIETQSGHKYRQGYSLTFSVGQQLDGSYKLTHAKELFKDTDALVLLRRDLGDL</sequence>
<gene>
    <name evidence="1" type="ORF">EIP91_011806</name>
</gene>